<dbReference type="Proteomes" id="UP001163603">
    <property type="component" value="Chromosome 6"/>
</dbReference>
<dbReference type="EMBL" id="CM047741">
    <property type="protein sequence ID" value="KAJ0038793.1"/>
    <property type="molecule type" value="Genomic_DNA"/>
</dbReference>
<gene>
    <name evidence="1" type="ORF">Pint_24027</name>
</gene>
<name>A0ACC0YMW1_9ROSI</name>
<accession>A0ACC0YMW1</accession>
<organism evidence="1 2">
    <name type="scientific">Pistacia integerrima</name>
    <dbReference type="NCBI Taxonomy" id="434235"/>
    <lineage>
        <taxon>Eukaryota</taxon>
        <taxon>Viridiplantae</taxon>
        <taxon>Streptophyta</taxon>
        <taxon>Embryophyta</taxon>
        <taxon>Tracheophyta</taxon>
        <taxon>Spermatophyta</taxon>
        <taxon>Magnoliopsida</taxon>
        <taxon>eudicotyledons</taxon>
        <taxon>Gunneridae</taxon>
        <taxon>Pentapetalae</taxon>
        <taxon>rosids</taxon>
        <taxon>malvids</taxon>
        <taxon>Sapindales</taxon>
        <taxon>Anacardiaceae</taxon>
        <taxon>Pistacia</taxon>
    </lineage>
</organism>
<reference evidence="2" key="1">
    <citation type="journal article" date="2023" name="G3 (Bethesda)">
        <title>Genome assembly and association tests identify interacting loci associated with vigor, precocity, and sex in interspecific pistachio rootstocks.</title>
        <authorList>
            <person name="Palmer W."/>
            <person name="Jacygrad E."/>
            <person name="Sagayaradj S."/>
            <person name="Cavanaugh K."/>
            <person name="Han R."/>
            <person name="Bertier L."/>
            <person name="Beede B."/>
            <person name="Kafkas S."/>
            <person name="Golino D."/>
            <person name="Preece J."/>
            <person name="Michelmore R."/>
        </authorList>
    </citation>
    <scope>NUCLEOTIDE SEQUENCE [LARGE SCALE GENOMIC DNA]</scope>
</reference>
<comment type="caution">
    <text evidence="1">The sequence shown here is derived from an EMBL/GenBank/DDBJ whole genome shotgun (WGS) entry which is preliminary data.</text>
</comment>
<protein>
    <submittedName>
        <fullName evidence="1">Uncharacterized protein</fullName>
    </submittedName>
</protein>
<evidence type="ECO:0000313" key="1">
    <source>
        <dbReference type="EMBL" id="KAJ0038793.1"/>
    </source>
</evidence>
<proteinExistence type="predicted"/>
<evidence type="ECO:0000313" key="2">
    <source>
        <dbReference type="Proteomes" id="UP001163603"/>
    </source>
</evidence>
<sequence length="68" mass="6621">MAALKGVNALALVMAVVCAVVLSGVSAQDVASPAPTPSVQQGAAYSFGASGAVICSSLLLSVLAFLKQ</sequence>
<keyword evidence="2" id="KW-1185">Reference proteome</keyword>